<organism evidence="1 2">
    <name type="scientific">Colletotrichum lupini</name>
    <dbReference type="NCBI Taxonomy" id="145971"/>
    <lineage>
        <taxon>Eukaryota</taxon>
        <taxon>Fungi</taxon>
        <taxon>Dikarya</taxon>
        <taxon>Ascomycota</taxon>
        <taxon>Pezizomycotina</taxon>
        <taxon>Sordariomycetes</taxon>
        <taxon>Hypocreomycetidae</taxon>
        <taxon>Glomerellales</taxon>
        <taxon>Glomerellaceae</taxon>
        <taxon>Colletotrichum</taxon>
        <taxon>Colletotrichum acutatum species complex</taxon>
    </lineage>
</organism>
<name>A0A9Q8T7T7_9PEZI</name>
<dbReference type="GeneID" id="73350308"/>
<dbReference type="KEGG" id="clup:CLUP02_16376"/>
<proteinExistence type="predicted"/>
<keyword evidence="2" id="KW-1185">Reference proteome</keyword>
<accession>A0A9Q8T7T7</accession>
<protein>
    <submittedName>
        <fullName evidence="1">Uncharacterized protein</fullName>
    </submittedName>
</protein>
<sequence>MAKVIRGPTAIRTRGLAHSSYAEGGGYLSSAQQAQRTDFISRHHIACQDDVDYLPSTIAHRRGESRNINALLCSPSSIAIFLLTKPVQVQKPRDHVRLVLPQHLTHRQTFPFMQVSANLQTNLTDPDYSQLAEPPTNTIDHT</sequence>
<evidence type="ECO:0000313" key="1">
    <source>
        <dbReference type="EMBL" id="UQC90844.1"/>
    </source>
</evidence>
<dbReference type="EMBL" id="CP019481">
    <property type="protein sequence ID" value="UQC90844.1"/>
    <property type="molecule type" value="Genomic_DNA"/>
</dbReference>
<gene>
    <name evidence="1" type="ORF">CLUP02_16376</name>
</gene>
<reference evidence="1" key="1">
    <citation type="journal article" date="2021" name="Mol. Plant Microbe Interact.">
        <title>Complete Genome Sequence of the Plant-Pathogenic Fungus Colletotrichum lupini.</title>
        <authorList>
            <person name="Baroncelli R."/>
            <person name="Pensec F."/>
            <person name="Da Lio D."/>
            <person name="Boufleur T."/>
            <person name="Vicente I."/>
            <person name="Sarrocco S."/>
            <person name="Picot A."/>
            <person name="Baraldi E."/>
            <person name="Sukno S."/>
            <person name="Thon M."/>
            <person name="Le Floch G."/>
        </authorList>
    </citation>
    <scope>NUCLEOTIDE SEQUENCE</scope>
    <source>
        <strain evidence="1">IMI 504893</strain>
    </source>
</reference>
<evidence type="ECO:0000313" key="2">
    <source>
        <dbReference type="Proteomes" id="UP000830671"/>
    </source>
</evidence>
<dbReference type="RefSeq" id="XP_049152445.1">
    <property type="nucleotide sequence ID" value="XM_049295298.1"/>
</dbReference>
<dbReference type="Proteomes" id="UP000830671">
    <property type="component" value="Chromosome 9"/>
</dbReference>
<dbReference type="AlphaFoldDB" id="A0A9Q8T7T7"/>